<keyword evidence="1" id="KW-1133">Transmembrane helix</keyword>
<proteinExistence type="predicted"/>
<keyword evidence="1" id="KW-0472">Membrane</keyword>
<reference evidence="2 3" key="1">
    <citation type="submission" date="2019-04" db="EMBL/GenBank/DDBJ databases">
        <title>Fungal friends and foes A comparative genomics study of 23 Aspergillus species from section Flavi.</title>
        <authorList>
            <consortium name="DOE Joint Genome Institute"/>
            <person name="Kjaerbolling I."/>
            <person name="Vesth T.C."/>
            <person name="Frisvad J.C."/>
            <person name="Nybo J.L."/>
            <person name="Theobald S."/>
            <person name="Kildgaard S."/>
            <person name="Petersen T.I."/>
            <person name="Kuo A."/>
            <person name="Sato A."/>
            <person name="Lyhne E.K."/>
            <person name="Kogle M.E."/>
            <person name="Wiebenga A."/>
            <person name="Kun R.S."/>
            <person name="Lubbers R.J."/>
            <person name="Makela M.R."/>
            <person name="Barry K."/>
            <person name="Chovatia M."/>
            <person name="Clum A."/>
            <person name="Daum C."/>
            <person name="Haridas S."/>
            <person name="He G."/>
            <person name="LaButti K."/>
            <person name="Lipzen A."/>
            <person name="Mondo S."/>
            <person name="Pangilinan J."/>
            <person name="Riley R."/>
            <person name="Salamov A."/>
            <person name="Simmons B.A."/>
            <person name="Magnuson J.K."/>
            <person name="Henrissat B."/>
            <person name="Mortensen U.H."/>
            <person name="Larsen T.O."/>
            <person name="De vries R.P."/>
            <person name="Grigoriev I.V."/>
            <person name="Machida M."/>
            <person name="Baker S.E."/>
            <person name="Andersen M.R."/>
        </authorList>
    </citation>
    <scope>NUCLEOTIDE SEQUENCE [LARGE SCALE GENOMIC DNA]</scope>
    <source>
        <strain evidence="2 3">CBS 126849</strain>
    </source>
</reference>
<keyword evidence="3" id="KW-1185">Reference proteome</keyword>
<dbReference type="Proteomes" id="UP000326799">
    <property type="component" value="Unassembled WGS sequence"/>
</dbReference>
<feature type="transmembrane region" description="Helical" evidence="1">
    <location>
        <begin position="16"/>
        <end position="40"/>
    </location>
</feature>
<keyword evidence="1" id="KW-0812">Transmembrane</keyword>
<evidence type="ECO:0000313" key="3">
    <source>
        <dbReference type="Proteomes" id="UP000326799"/>
    </source>
</evidence>
<gene>
    <name evidence="2" type="ORF">BDV33DRAFT_48496</name>
</gene>
<feature type="transmembrane region" description="Helical" evidence="1">
    <location>
        <begin position="46"/>
        <end position="65"/>
    </location>
</feature>
<organism evidence="2 3">
    <name type="scientific">Aspergillus novoparasiticus</name>
    <dbReference type="NCBI Taxonomy" id="986946"/>
    <lineage>
        <taxon>Eukaryota</taxon>
        <taxon>Fungi</taxon>
        <taxon>Dikarya</taxon>
        <taxon>Ascomycota</taxon>
        <taxon>Pezizomycotina</taxon>
        <taxon>Eurotiomycetes</taxon>
        <taxon>Eurotiomycetidae</taxon>
        <taxon>Eurotiales</taxon>
        <taxon>Aspergillaceae</taxon>
        <taxon>Aspergillus</taxon>
        <taxon>Aspergillus subgen. Circumdati</taxon>
    </lineage>
</organism>
<name>A0A5N6E8D6_9EURO</name>
<sequence length="71" mass="7954">MPFPDFFQWQTLCRGVLLNLASTSLFPFSLINICIMIHLFASETGYLGFGFGYGKCMFIMFVLTVDTVGAL</sequence>
<accession>A0A5N6E8D6</accession>
<dbReference type="AlphaFoldDB" id="A0A5N6E8D6"/>
<evidence type="ECO:0000256" key="1">
    <source>
        <dbReference type="SAM" id="Phobius"/>
    </source>
</evidence>
<evidence type="ECO:0000313" key="2">
    <source>
        <dbReference type="EMBL" id="KAB8213851.1"/>
    </source>
</evidence>
<protein>
    <submittedName>
        <fullName evidence="2">Uncharacterized protein</fullName>
    </submittedName>
</protein>
<dbReference type="EMBL" id="ML733570">
    <property type="protein sequence ID" value="KAB8213851.1"/>
    <property type="molecule type" value="Genomic_DNA"/>
</dbReference>